<keyword evidence="4" id="KW-0560">Oxidoreductase</keyword>
<accession>A0A918IHY5</accession>
<evidence type="ECO:0000313" key="9">
    <source>
        <dbReference type="EMBL" id="GGV19917.1"/>
    </source>
</evidence>
<dbReference type="InterPro" id="IPR050411">
    <property type="entry name" value="AlphaKG_dependent_hydroxylases"/>
</dbReference>
<proteinExistence type="inferred from homology"/>
<evidence type="ECO:0000256" key="6">
    <source>
        <dbReference type="ARBA" id="ARBA00023194"/>
    </source>
</evidence>
<keyword evidence="6" id="KW-0045">Antibiotic biosynthesis</keyword>
<dbReference type="InterPro" id="IPR003819">
    <property type="entry name" value="TauD/TfdA-like"/>
</dbReference>
<dbReference type="PANTHER" id="PTHR10696:SF56">
    <property type="entry name" value="TAUD_TFDA-LIKE DOMAIN-CONTAINING PROTEIN"/>
    <property type="match status" value="1"/>
</dbReference>
<keyword evidence="5 7" id="KW-0408">Iron</keyword>
<feature type="domain" description="TauD/TfdA-like" evidence="8">
    <location>
        <begin position="93"/>
        <end position="290"/>
    </location>
</feature>
<evidence type="ECO:0000256" key="4">
    <source>
        <dbReference type="ARBA" id="ARBA00023002"/>
    </source>
</evidence>
<dbReference type="GO" id="GO:0005506">
    <property type="term" value="F:iron ion binding"/>
    <property type="evidence" value="ECO:0007669"/>
    <property type="project" value="InterPro"/>
</dbReference>
<dbReference type="SUPFAM" id="SSF51197">
    <property type="entry name" value="Clavaminate synthase-like"/>
    <property type="match status" value="1"/>
</dbReference>
<dbReference type="AlphaFoldDB" id="A0A918IHY5"/>
<sequence>MTAPLLELTDQERTVLWDRAEDVVHHGPQAAGADALPARIRHTVQRFGEDSGKTGYLLLRGLEIGQLPPTHQGGHPATLPHHGTAGLGMLIAETLGTMIGYADEKSGELVHNVQPLPGEEQRIEGSGSVAFDFHIENVHHALRPDFIGLICLRQDHDRVAATRISSCREAVELLKPETLETLRQCQFYSNYPGSFTRDTTVEPAPAGPHPVLFGNADKPFMRFNSHNTVSLSKAGRTALRALAEALEEVCHEVIMQPGDCALLDNHVAAHGRSAFTPRYDGHDRWLRRFYAIKSIPRSVLHMMDGSRVIPPIPAINGIW</sequence>
<organism evidence="9 10">
    <name type="scientific">Streptomyces filipinensis</name>
    <dbReference type="NCBI Taxonomy" id="66887"/>
    <lineage>
        <taxon>Bacteria</taxon>
        <taxon>Bacillati</taxon>
        <taxon>Actinomycetota</taxon>
        <taxon>Actinomycetes</taxon>
        <taxon>Kitasatosporales</taxon>
        <taxon>Streptomycetaceae</taxon>
        <taxon>Streptomyces</taxon>
    </lineage>
</organism>
<gene>
    <name evidence="9" type="ORF">GCM10010260_69920</name>
</gene>
<evidence type="ECO:0000259" key="8">
    <source>
        <dbReference type="Pfam" id="PF02668"/>
    </source>
</evidence>
<feature type="binding site" evidence="7">
    <location>
        <position position="136"/>
    </location>
    <ligand>
        <name>Fe cation</name>
        <dbReference type="ChEBI" id="CHEBI:24875"/>
    </ligand>
</feature>
<comment type="similarity">
    <text evidence="2">Belongs to the clavaminate synthase family.</text>
</comment>
<evidence type="ECO:0000256" key="3">
    <source>
        <dbReference type="ARBA" id="ARBA00022723"/>
    </source>
</evidence>
<keyword evidence="3 7" id="KW-0479">Metal-binding</keyword>
<dbReference type="GO" id="GO:0016491">
    <property type="term" value="F:oxidoreductase activity"/>
    <property type="evidence" value="ECO:0007669"/>
    <property type="project" value="UniProtKB-KW"/>
</dbReference>
<dbReference type="PANTHER" id="PTHR10696">
    <property type="entry name" value="GAMMA-BUTYROBETAINE HYDROXYLASE-RELATED"/>
    <property type="match status" value="1"/>
</dbReference>
<dbReference type="Proteomes" id="UP000618795">
    <property type="component" value="Unassembled WGS sequence"/>
</dbReference>
<dbReference type="PIRSF" id="PIRSF019543">
    <property type="entry name" value="Clavaminate_syn"/>
    <property type="match status" value="1"/>
</dbReference>
<protein>
    <submittedName>
        <fullName evidence="9">L-asparagine oxygenase</fullName>
    </submittedName>
</protein>
<evidence type="ECO:0000256" key="5">
    <source>
        <dbReference type="ARBA" id="ARBA00023004"/>
    </source>
</evidence>
<comment type="caution">
    <text evidence="9">The sequence shown here is derived from an EMBL/GenBank/DDBJ whole genome shotgun (WGS) entry which is preliminary data.</text>
</comment>
<name>A0A918IHY5_9ACTN</name>
<evidence type="ECO:0000256" key="1">
    <source>
        <dbReference type="ARBA" id="ARBA00001954"/>
    </source>
</evidence>
<feature type="binding site" evidence="7">
    <location>
        <position position="134"/>
    </location>
    <ligand>
        <name>Fe cation</name>
        <dbReference type="ChEBI" id="CHEBI:24875"/>
    </ligand>
</feature>
<evidence type="ECO:0000256" key="7">
    <source>
        <dbReference type="PIRSR" id="PIRSR019543-2"/>
    </source>
</evidence>
<evidence type="ECO:0000313" key="10">
    <source>
        <dbReference type="Proteomes" id="UP000618795"/>
    </source>
</evidence>
<keyword evidence="10" id="KW-1185">Reference proteome</keyword>
<evidence type="ECO:0000256" key="2">
    <source>
        <dbReference type="ARBA" id="ARBA00008425"/>
    </source>
</evidence>
<reference evidence="9" key="2">
    <citation type="submission" date="2020-09" db="EMBL/GenBank/DDBJ databases">
        <authorList>
            <person name="Sun Q."/>
            <person name="Ohkuma M."/>
        </authorList>
    </citation>
    <scope>NUCLEOTIDE SEQUENCE</scope>
    <source>
        <strain evidence="9">JCM 4369</strain>
    </source>
</reference>
<dbReference type="GO" id="GO:0017000">
    <property type="term" value="P:antibiotic biosynthetic process"/>
    <property type="evidence" value="ECO:0007669"/>
    <property type="project" value="UniProtKB-KW"/>
</dbReference>
<dbReference type="InterPro" id="IPR042098">
    <property type="entry name" value="TauD-like_sf"/>
</dbReference>
<dbReference type="EMBL" id="BMTD01000021">
    <property type="protein sequence ID" value="GGV19917.1"/>
    <property type="molecule type" value="Genomic_DNA"/>
</dbReference>
<reference evidence="9" key="1">
    <citation type="journal article" date="2014" name="Int. J. Syst. Evol. Microbiol.">
        <title>Complete genome sequence of Corynebacterium casei LMG S-19264T (=DSM 44701T), isolated from a smear-ripened cheese.</title>
        <authorList>
            <consortium name="US DOE Joint Genome Institute (JGI-PGF)"/>
            <person name="Walter F."/>
            <person name="Albersmeier A."/>
            <person name="Kalinowski J."/>
            <person name="Ruckert C."/>
        </authorList>
    </citation>
    <scope>NUCLEOTIDE SEQUENCE</scope>
    <source>
        <strain evidence="9">JCM 4369</strain>
    </source>
</reference>
<dbReference type="Gene3D" id="3.60.130.10">
    <property type="entry name" value="Clavaminate synthase-like"/>
    <property type="match status" value="1"/>
</dbReference>
<comment type="cofactor">
    <cofactor evidence="1">
        <name>Fe(2+)</name>
        <dbReference type="ChEBI" id="CHEBI:29033"/>
    </cofactor>
</comment>
<dbReference type="RefSeq" id="WP_191877493.1">
    <property type="nucleotide sequence ID" value="NZ_BMTD01000021.1"/>
</dbReference>
<dbReference type="InterPro" id="IPR014503">
    <property type="entry name" value="Clavaminate_syn-like"/>
</dbReference>
<dbReference type="Pfam" id="PF02668">
    <property type="entry name" value="TauD"/>
    <property type="match status" value="1"/>
</dbReference>